<dbReference type="Proteomes" id="UP000799440">
    <property type="component" value="Unassembled WGS sequence"/>
</dbReference>
<dbReference type="OrthoDB" id="3861746at2759"/>
<dbReference type="EMBL" id="MU006599">
    <property type="protein sequence ID" value="KAF2743255.1"/>
    <property type="molecule type" value="Genomic_DNA"/>
</dbReference>
<evidence type="ECO:0000256" key="1">
    <source>
        <dbReference type="SAM" id="SignalP"/>
    </source>
</evidence>
<protein>
    <submittedName>
        <fullName evidence="2">Uncharacterized protein</fullName>
    </submittedName>
</protein>
<organism evidence="2 3">
    <name type="scientific">Sporormia fimetaria CBS 119925</name>
    <dbReference type="NCBI Taxonomy" id="1340428"/>
    <lineage>
        <taxon>Eukaryota</taxon>
        <taxon>Fungi</taxon>
        <taxon>Dikarya</taxon>
        <taxon>Ascomycota</taxon>
        <taxon>Pezizomycotina</taxon>
        <taxon>Dothideomycetes</taxon>
        <taxon>Pleosporomycetidae</taxon>
        <taxon>Pleosporales</taxon>
        <taxon>Sporormiaceae</taxon>
        <taxon>Sporormia</taxon>
    </lineage>
</organism>
<keyword evidence="3" id="KW-1185">Reference proteome</keyword>
<keyword evidence="1" id="KW-0732">Signal</keyword>
<sequence>MKSIISLLPLLTLTLATPTPINEQDCPSCTANIARYDDLTFNEGSYNPIPPHYYGLSYINFQVDQYDGFIPPTSGNQWAMAFGGSGNITVPDSPPRTVFNLHSFSYACVSGVPQPECAISIWGWKSNGQIITREITFPRLDPGHPIEDFKMNSTTFPREWRNLKSVGFSIARKDNDGDIYGGLALDDVKYTIKNKCPCPE</sequence>
<name>A0A6A6UYK9_9PLEO</name>
<evidence type="ECO:0000313" key="2">
    <source>
        <dbReference type="EMBL" id="KAF2743255.1"/>
    </source>
</evidence>
<feature type="chain" id="PRO_5025454135" evidence="1">
    <location>
        <begin position="17"/>
        <end position="200"/>
    </location>
</feature>
<gene>
    <name evidence="2" type="ORF">M011DRAFT_228692</name>
</gene>
<dbReference type="AlphaFoldDB" id="A0A6A6UYK9"/>
<proteinExistence type="predicted"/>
<reference evidence="2" key="1">
    <citation type="journal article" date="2020" name="Stud. Mycol.">
        <title>101 Dothideomycetes genomes: a test case for predicting lifestyles and emergence of pathogens.</title>
        <authorList>
            <person name="Haridas S."/>
            <person name="Albert R."/>
            <person name="Binder M."/>
            <person name="Bloem J."/>
            <person name="Labutti K."/>
            <person name="Salamov A."/>
            <person name="Andreopoulos B."/>
            <person name="Baker S."/>
            <person name="Barry K."/>
            <person name="Bills G."/>
            <person name="Bluhm B."/>
            <person name="Cannon C."/>
            <person name="Castanera R."/>
            <person name="Culley D."/>
            <person name="Daum C."/>
            <person name="Ezra D."/>
            <person name="Gonzalez J."/>
            <person name="Henrissat B."/>
            <person name="Kuo A."/>
            <person name="Liang C."/>
            <person name="Lipzen A."/>
            <person name="Lutzoni F."/>
            <person name="Magnuson J."/>
            <person name="Mondo S."/>
            <person name="Nolan M."/>
            <person name="Ohm R."/>
            <person name="Pangilinan J."/>
            <person name="Park H.-J."/>
            <person name="Ramirez L."/>
            <person name="Alfaro M."/>
            <person name="Sun H."/>
            <person name="Tritt A."/>
            <person name="Yoshinaga Y."/>
            <person name="Zwiers L.-H."/>
            <person name="Turgeon B."/>
            <person name="Goodwin S."/>
            <person name="Spatafora J."/>
            <person name="Crous P."/>
            <person name="Grigoriev I."/>
        </authorList>
    </citation>
    <scope>NUCLEOTIDE SEQUENCE</scope>
    <source>
        <strain evidence="2">CBS 119925</strain>
    </source>
</reference>
<feature type="signal peptide" evidence="1">
    <location>
        <begin position="1"/>
        <end position="16"/>
    </location>
</feature>
<accession>A0A6A6UYK9</accession>
<evidence type="ECO:0000313" key="3">
    <source>
        <dbReference type="Proteomes" id="UP000799440"/>
    </source>
</evidence>